<protein>
    <submittedName>
        <fullName evidence="2">Uncharacterized protein</fullName>
    </submittedName>
</protein>
<feature type="transmembrane region" description="Helical" evidence="1">
    <location>
        <begin position="50"/>
        <end position="75"/>
    </location>
</feature>
<name>A0A0G0WWY4_UNCKA</name>
<sequence length="131" mass="15355">MEEQLLGTFVMWYTSASLWDKFLLVISPAFLGIPLFFFDSRYQWKNLPWSLIVGILWVLFVIEGTISMLLFLFFLLTKAMLLAEIVVFLGLPLAFLYCYFLISEYKYFEKAGEIVWKASKGWSFPAPKKHD</sequence>
<keyword evidence="1" id="KW-1133">Transmembrane helix</keyword>
<keyword evidence="1" id="KW-0812">Transmembrane</keyword>
<feature type="transmembrane region" description="Helical" evidence="1">
    <location>
        <begin position="81"/>
        <end position="102"/>
    </location>
</feature>
<gene>
    <name evidence="2" type="ORF">UU72_C0016G0007</name>
</gene>
<reference evidence="2 3" key="1">
    <citation type="journal article" date="2015" name="Nature">
        <title>rRNA introns, odd ribosomes, and small enigmatic genomes across a large radiation of phyla.</title>
        <authorList>
            <person name="Brown C.T."/>
            <person name="Hug L.A."/>
            <person name="Thomas B.C."/>
            <person name="Sharon I."/>
            <person name="Castelle C.J."/>
            <person name="Singh A."/>
            <person name="Wilkins M.J."/>
            <person name="Williams K.H."/>
            <person name="Banfield J.F."/>
        </authorList>
    </citation>
    <scope>NUCLEOTIDE SEQUENCE [LARGE SCALE GENOMIC DNA]</scope>
</reference>
<comment type="caution">
    <text evidence="2">The sequence shown here is derived from an EMBL/GenBank/DDBJ whole genome shotgun (WGS) entry which is preliminary data.</text>
</comment>
<evidence type="ECO:0000313" key="3">
    <source>
        <dbReference type="Proteomes" id="UP000034163"/>
    </source>
</evidence>
<accession>A0A0G0WWY4</accession>
<evidence type="ECO:0000313" key="2">
    <source>
        <dbReference type="EMBL" id="KKS16632.1"/>
    </source>
</evidence>
<feature type="transmembrane region" description="Helical" evidence="1">
    <location>
        <begin position="18"/>
        <end position="38"/>
    </location>
</feature>
<dbReference type="AlphaFoldDB" id="A0A0G0WWY4"/>
<dbReference type="Proteomes" id="UP000034163">
    <property type="component" value="Unassembled WGS sequence"/>
</dbReference>
<proteinExistence type="predicted"/>
<organism evidence="2 3">
    <name type="scientific">candidate division WWE3 bacterium GW2011_GWB1_41_6</name>
    <dbReference type="NCBI Taxonomy" id="1619112"/>
    <lineage>
        <taxon>Bacteria</taxon>
        <taxon>Katanobacteria</taxon>
    </lineage>
</organism>
<dbReference type="EMBL" id="LCBS01000016">
    <property type="protein sequence ID" value="KKS16632.1"/>
    <property type="molecule type" value="Genomic_DNA"/>
</dbReference>
<keyword evidence="1" id="KW-0472">Membrane</keyword>
<evidence type="ECO:0000256" key="1">
    <source>
        <dbReference type="SAM" id="Phobius"/>
    </source>
</evidence>